<dbReference type="GO" id="GO:0042597">
    <property type="term" value="C:periplasmic space"/>
    <property type="evidence" value="ECO:0007669"/>
    <property type="project" value="UniProtKB-SubCell"/>
</dbReference>
<dbReference type="InterPro" id="IPR012480">
    <property type="entry name" value="Hepar_II_III_C"/>
</dbReference>
<evidence type="ECO:0000313" key="6">
    <source>
        <dbReference type="EMBL" id="GGZ13445.1"/>
    </source>
</evidence>
<protein>
    <recommendedName>
        <fullName evidence="5">Heparinase II/III-like C-terminal domain-containing protein</fullName>
    </recommendedName>
</protein>
<evidence type="ECO:0000256" key="1">
    <source>
        <dbReference type="ARBA" id="ARBA00004418"/>
    </source>
</evidence>
<evidence type="ECO:0000259" key="5">
    <source>
        <dbReference type="Pfam" id="PF07940"/>
    </source>
</evidence>
<comment type="caution">
    <text evidence="6">The sequence shown here is derived from an EMBL/GenBank/DDBJ whole genome shotgun (WGS) entry which is preliminary data.</text>
</comment>
<dbReference type="AlphaFoldDB" id="A0A918PKE1"/>
<dbReference type="RefSeq" id="WP_018475031.1">
    <property type="nucleotide sequence ID" value="NZ_BMWX01000001.1"/>
</dbReference>
<dbReference type="GO" id="GO:0016829">
    <property type="term" value="F:lyase activity"/>
    <property type="evidence" value="ECO:0007669"/>
    <property type="project" value="UniProtKB-KW"/>
</dbReference>
<keyword evidence="3" id="KW-0574">Periplasm</keyword>
<sequence length="830" mass="94007">MLTPKITLRLGLLLSLCVWISLPCLGQEFPVGISSKAGDAGSTIEHRITLNNPTNQSQQLSLAFNEPEALGFTYHIENKEITLPAGSSMEQKVLVDINENYPKGAYENARLLVKSRDEKLLTYFDLFTVRSKSHPFLLVNPELLQEAGIKIKTAPWAKENALELKNLADNYEVPKREVITKARPTKVWSSLNYSPQDMEIAFKVGLAYKLFGNQEYLEKLKKLILEVADAEAGYLSIGAATSGVQVHEGGFFQFYAALCDLLYEEEVFSEQEKSDIENTMKHFLHTSREHMSSLGIMNHQASANVGALMVALFLEDIEAIHFMIKADGGMADQIGRGVMSDGWWFEGTPGYCYLVTHKYLLAAQALSNYGWDIYHYPFPYKYKSKDFDTVKEGFTGMKFEIWGPVKQPSRSLSDMAHAYIPMMDNSANLVANNDGVLTSPHPFYEIAYRAYRSPELAWVLSHSERDSWEALMYGIDELPLAEDPRMATASLPNVGLTALRAQGIKDDSEKQFEVYTKYGTHGGWHGHFDRTALLDINKDGHHYFGTEMAWFGYGSPGYKEFVQTSAAHNMVVVDEMQQEAIPAYQVMLYSGQLLQANMIEVRARWREIPTFNIDKFPPWDDKDYLPEHSPVFQRRLTVLTDDYLILADFMEAEESRTYDWLFHPVGFRDIQRASPKGGLLDSVSTDHSSPYKYFSQGQWYSFGDRARLSFEDQGHAMDLHTLWPKEGTSMLATYANGGKQRDIRNNPDRRTYLIREEGTQAVFINLIEPHSGAAQVESISNDNPEQIMVKMKDGSQHIIKIRNLQNPKAPVTVDFTKIAKDGSQQTETAQ</sequence>
<dbReference type="Proteomes" id="UP000619457">
    <property type="component" value="Unassembled WGS sequence"/>
</dbReference>
<dbReference type="PANTHER" id="PTHR39210">
    <property type="entry name" value="HEPARIN-SULFATE LYASE"/>
    <property type="match status" value="1"/>
</dbReference>
<comment type="subcellular location">
    <subcellularLocation>
        <location evidence="1">Periplasm</location>
    </subcellularLocation>
</comment>
<accession>A0A918PKE1</accession>
<gene>
    <name evidence="6" type="ORF">GCM10007049_01570</name>
</gene>
<dbReference type="InterPro" id="IPR008929">
    <property type="entry name" value="Chondroitin_lyas"/>
</dbReference>
<evidence type="ECO:0000256" key="3">
    <source>
        <dbReference type="ARBA" id="ARBA00022764"/>
    </source>
</evidence>
<dbReference type="SUPFAM" id="SSF48230">
    <property type="entry name" value="Chondroitin AC/alginate lyase"/>
    <property type="match status" value="1"/>
</dbReference>
<dbReference type="EMBL" id="BMWX01000001">
    <property type="protein sequence ID" value="GGZ13445.1"/>
    <property type="molecule type" value="Genomic_DNA"/>
</dbReference>
<reference evidence="6" key="1">
    <citation type="journal article" date="2014" name="Int. J. Syst. Evol. Microbiol.">
        <title>Complete genome sequence of Corynebacterium casei LMG S-19264T (=DSM 44701T), isolated from a smear-ripened cheese.</title>
        <authorList>
            <consortium name="US DOE Joint Genome Institute (JGI-PGF)"/>
            <person name="Walter F."/>
            <person name="Albersmeier A."/>
            <person name="Kalinowski J."/>
            <person name="Ruckert C."/>
        </authorList>
    </citation>
    <scope>NUCLEOTIDE SEQUENCE</scope>
    <source>
        <strain evidence="6">KCTC 12368</strain>
    </source>
</reference>
<organism evidence="6 7">
    <name type="scientific">Echinicola pacifica</name>
    <dbReference type="NCBI Taxonomy" id="346377"/>
    <lineage>
        <taxon>Bacteria</taxon>
        <taxon>Pseudomonadati</taxon>
        <taxon>Bacteroidota</taxon>
        <taxon>Cytophagia</taxon>
        <taxon>Cytophagales</taxon>
        <taxon>Cyclobacteriaceae</taxon>
        <taxon>Echinicola</taxon>
    </lineage>
</organism>
<feature type="domain" description="Heparinase II/III-like C-terminal" evidence="5">
    <location>
        <begin position="487"/>
        <end position="679"/>
    </location>
</feature>
<keyword evidence="7" id="KW-1185">Reference proteome</keyword>
<reference evidence="6" key="2">
    <citation type="submission" date="2020-09" db="EMBL/GenBank/DDBJ databases">
        <authorList>
            <person name="Sun Q."/>
            <person name="Kim S."/>
        </authorList>
    </citation>
    <scope>NUCLEOTIDE SEQUENCE</scope>
    <source>
        <strain evidence="6">KCTC 12368</strain>
    </source>
</reference>
<dbReference type="Gene3D" id="1.50.10.100">
    <property type="entry name" value="Chondroitin AC/alginate lyase"/>
    <property type="match status" value="1"/>
</dbReference>
<dbReference type="PANTHER" id="PTHR39210:SF1">
    <property type="entry name" value="HEPARIN-SULFATE LYASE"/>
    <property type="match status" value="1"/>
</dbReference>
<keyword evidence="2" id="KW-0732">Signal</keyword>
<evidence type="ECO:0000256" key="4">
    <source>
        <dbReference type="ARBA" id="ARBA00023239"/>
    </source>
</evidence>
<dbReference type="Pfam" id="PF07940">
    <property type="entry name" value="Hepar_II_III_C"/>
    <property type="match status" value="1"/>
</dbReference>
<proteinExistence type="predicted"/>
<evidence type="ECO:0000256" key="2">
    <source>
        <dbReference type="ARBA" id="ARBA00022729"/>
    </source>
</evidence>
<evidence type="ECO:0000313" key="7">
    <source>
        <dbReference type="Proteomes" id="UP000619457"/>
    </source>
</evidence>
<dbReference type="Gene3D" id="2.70.98.70">
    <property type="match status" value="1"/>
</dbReference>
<name>A0A918PKE1_9BACT</name>
<keyword evidence="4" id="KW-0456">Lyase</keyword>